<dbReference type="RefSeq" id="WP_130357615.1">
    <property type="nucleotide sequence ID" value="NZ_SGXC01000001.1"/>
</dbReference>
<reference evidence="2 3" key="1">
    <citation type="submission" date="2019-02" db="EMBL/GenBank/DDBJ databases">
        <title>Genomic Encyclopedia of Type Strains, Phase IV (KMG-IV): sequencing the most valuable type-strain genomes for metagenomic binning, comparative biology and taxonomic classification.</title>
        <authorList>
            <person name="Goeker M."/>
        </authorList>
    </citation>
    <scope>NUCLEOTIDE SEQUENCE [LARGE SCALE GENOMIC DNA]</scope>
    <source>
        <strain evidence="2 3">K24</strain>
    </source>
</reference>
<organism evidence="2 3">
    <name type="scientific">Pigmentiphaga kullae</name>
    <dbReference type="NCBI Taxonomy" id="151784"/>
    <lineage>
        <taxon>Bacteria</taxon>
        <taxon>Pseudomonadati</taxon>
        <taxon>Pseudomonadota</taxon>
        <taxon>Betaproteobacteria</taxon>
        <taxon>Burkholderiales</taxon>
        <taxon>Alcaligenaceae</taxon>
        <taxon>Pigmentiphaga</taxon>
    </lineage>
</organism>
<evidence type="ECO:0000313" key="3">
    <source>
        <dbReference type="Proteomes" id="UP000292445"/>
    </source>
</evidence>
<evidence type="ECO:0000313" key="2">
    <source>
        <dbReference type="EMBL" id="RZS86528.1"/>
    </source>
</evidence>
<feature type="signal peptide" evidence="1">
    <location>
        <begin position="1"/>
        <end position="20"/>
    </location>
</feature>
<evidence type="ECO:0000256" key="1">
    <source>
        <dbReference type="SAM" id="SignalP"/>
    </source>
</evidence>
<feature type="chain" id="PRO_5020342270" evidence="1">
    <location>
        <begin position="21"/>
        <end position="218"/>
    </location>
</feature>
<keyword evidence="3" id="KW-1185">Reference proteome</keyword>
<sequence length="218" mass="24019">MKRIVFLGAGCALVWLNAGAQPAPPQMRTPWVDSTHITGVAARVMPDRPVAPPPDPPAEPRAPATIQELLDRMAGAELYFREVWDSRSGWNELPSMIRVAVGSSGAEVQAHNQWQNNWHRLCVLTPWTTRCEAGAGYTGAALVLEMTHYAIRVSGAYCNAGYYGGASAWAQYTWESYRAGHGAFSNQNRHLQPVNNGYSGYFFQNGSFQSSCYYEMPG</sequence>
<dbReference type="Proteomes" id="UP000292445">
    <property type="component" value="Unassembled WGS sequence"/>
</dbReference>
<keyword evidence="1" id="KW-0732">Signal</keyword>
<dbReference type="EMBL" id="SGXC01000001">
    <property type="protein sequence ID" value="RZS86528.1"/>
    <property type="molecule type" value="Genomic_DNA"/>
</dbReference>
<accession>A0A4Q7NNE8</accession>
<dbReference type="AlphaFoldDB" id="A0A4Q7NNE8"/>
<gene>
    <name evidence="2" type="ORF">EV675_2571</name>
</gene>
<dbReference type="OrthoDB" id="8684796at2"/>
<proteinExistence type="predicted"/>
<name>A0A4Q7NNE8_9BURK</name>
<comment type="caution">
    <text evidence="2">The sequence shown here is derived from an EMBL/GenBank/DDBJ whole genome shotgun (WGS) entry which is preliminary data.</text>
</comment>
<protein>
    <submittedName>
        <fullName evidence="2">Uncharacterized protein</fullName>
    </submittedName>
</protein>